<keyword evidence="3" id="KW-1185">Reference proteome</keyword>
<name>A0ABY2R187_9HYPH</name>
<proteinExistence type="predicted"/>
<organism evidence="2 3">
    <name type="scientific">Rhizobium rhizophilum</name>
    <dbReference type="NCBI Taxonomy" id="1850373"/>
    <lineage>
        <taxon>Bacteria</taxon>
        <taxon>Pseudomonadati</taxon>
        <taxon>Pseudomonadota</taxon>
        <taxon>Alphaproteobacteria</taxon>
        <taxon>Hyphomicrobiales</taxon>
        <taxon>Rhizobiaceae</taxon>
        <taxon>Rhizobium/Agrobacterium group</taxon>
        <taxon>Rhizobium</taxon>
    </lineage>
</organism>
<reference evidence="2 3" key="1">
    <citation type="submission" date="2019-04" db="EMBL/GenBank/DDBJ databases">
        <title>Genome sequence of strain 7209-2.</title>
        <authorList>
            <person name="Gao J."/>
            <person name="Sun J."/>
        </authorList>
    </citation>
    <scope>NUCLEOTIDE SEQUENCE [LARGE SCALE GENOMIC DNA]</scope>
    <source>
        <strain evidence="2 3">7209-2</strain>
    </source>
</reference>
<feature type="transmembrane region" description="Helical" evidence="1">
    <location>
        <begin position="204"/>
        <end position="224"/>
    </location>
</feature>
<dbReference type="EMBL" id="STGT01000001">
    <property type="protein sequence ID" value="THV17402.1"/>
    <property type="molecule type" value="Genomic_DNA"/>
</dbReference>
<sequence>MTIPFKRMSLMERSALTFQSYLNGDFGRRFYTDEFLSGICKTRYEIHMAVGKAAGFLGASSLALAYFDLLPQKLTIFSNQIAVSQSMVPILNVFAAAAFLNFVMKFIEGLLIDRYISRIGQNIDIYSFDLFLLDKSPVNIWVDPLTPRYFGDRSGLAHKGVLPALGLLMAILYIGIAILIVALIVGTAAKVILGDASELSAKLISAAAIMLIALSILIVMAFSVKFKFHDARFDEYTLEPTKAFKKELEGEMGAQPVDAESANNA</sequence>
<evidence type="ECO:0000313" key="2">
    <source>
        <dbReference type="EMBL" id="THV17402.1"/>
    </source>
</evidence>
<feature type="transmembrane region" description="Helical" evidence="1">
    <location>
        <begin position="49"/>
        <end position="67"/>
    </location>
</feature>
<comment type="caution">
    <text evidence="2">The sequence shown here is derived from an EMBL/GenBank/DDBJ whole genome shotgun (WGS) entry which is preliminary data.</text>
</comment>
<gene>
    <name evidence="2" type="ORF">E9677_05320</name>
</gene>
<evidence type="ECO:0008006" key="4">
    <source>
        <dbReference type="Google" id="ProtNLM"/>
    </source>
</evidence>
<keyword evidence="1" id="KW-0812">Transmembrane</keyword>
<dbReference type="Proteomes" id="UP000309667">
    <property type="component" value="Unassembled WGS sequence"/>
</dbReference>
<feature type="transmembrane region" description="Helical" evidence="1">
    <location>
        <begin position="161"/>
        <end position="184"/>
    </location>
</feature>
<protein>
    <recommendedName>
        <fullName evidence="4">DUF1206 domain-containing protein</fullName>
    </recommendedName>
</protein>
<evidence type="ECO:0000313" key="3">
    <source>
        <dbReference type="Proteomes" id="UP000309667"/>
    </source>
</evidence>
<dbReference type="RefSeq" id="WP_136557005.1">
    <property type="nucleotide sequence ID" value="NZ_STGT01000001.1"/>
</dbReference>
<keyword evidence="1" id="KW-1133">Transmembrane helix</keyword>
<feature type="transmembrane region" description="Helical" evidence="1">
    <location>
        <begin position="87"/>
        <end position="107"/>
    </location>
</feature>
<keyword evidence="1" id="KW-0472">Membrane</keyword>
<accession>A0ABY2R187</accession>
<evidence type="ECO:0000256" key="1">
    <source>
        <dbReference type="SAM" id="Phobius"/>
    </source>
</evidence>